<name>A0A3B9IFB6_9PROT</name>
<dbReference type="Proteomes" id="UP000257706">
    <property type="component" value="Unassembled WGS sequence"/>
</dbReference>
<accession>A0A3B9IFB6</accession>
<dbReference type="GO" id="GO:0032259">
    <property type="term" value="P:methylation"/>
    <property type="evidence" value="ECO:0007669"/>
    <property type="project" value="UniProtKB-KW"/>
</dbReference>
<comment type="caution">
    <text evidence="1">The sequence shown here is derived from an EMBL/GenBank/DDBJ whole genome shotgun (WGS) entry which is preliminary data.</text>
</comment>
<dbReference type="AlphaFoldDB" id="A0A3B9IFB6"/>
<keyword evidence="1" id="KW-0489">Methyltransferase</keyword>
<sequence>MSEQRARRFALSTALGFGKRGYFIPYRYAEQVEAVKPKGPHPAAEALFQAMEPVFGAVLDAAADYRDDLARLAGARPPAPRWSQDWFPRLDALAAYTMVRAARPRRIIEIGSGHSTRFIAQALKDDGHGAEMTAIDPEPRAAIDELGIRLIRKPMQSVPLKEFAALEAGDMLVVDSSHILMPGSDVDVVLNRILPMLPRGVLVHFHDIFLPDGYPQSWAWRGYNEQPAVAALLFTGGYKPLFASRYVATRMTGRVQNGIAGGLPLLEGAYESSLWLEKLVDAAVAPPE</sequence>
<dbReference type="Gene3D" id="3.40.50.150">
    <property type="entry name" value="Vaccinia Virus protein VP39"/>
    <property type="match status" value="1"/>
</dbReference>
<protein>
    <submittedName>
        <fullName evidence="1">Class I SAM-dependent methyltransferase</fullName>
    </submittedName>
</protein>
<evidence type="ECO:0000313" key="1">
    <source>
        <dbReference type="EMBL" id="HAE46532.1"/>
    </source>
</evidence>
<organism evidence="1 2">
    <name type="scientific">Tistrella mobilis</name>
    <dbReference type="NCBI Taxonomy" id="171437"/>
    <lineage>
        <taxon>Bacteria</taxon>
        <taxon>Pseudomonadati</taxon>
        <taxon>Pseudomonadota</taxon>
        <taxon>Alphaproteobacteria</taxon>
        <taxon>Geminicoccales</taxon>
        <taxon>Geminicoccaceae</taxon>
        <taxon>Tistrella</taxon>
    </lineage>
</organism>
<dbReference type="RefSeq" id="WP_372025392.1">
    <property type="nucleotide sequence ID" value="NZ_CP121049.1"/>
</dbReference>
<dbReference type="SUPFAM" id="SSF53335">
    <property type="entry name" value="S-adenosyl-L-methionine-dependent methyltransferases"/>
    <property type="match status" value="1"/>
</dbReference>
<reference evidence="1 2" key="1">
    <citation type="journal article" date="2018" name="Nat. Biotechnol.">
        <title>A standardized bacterial taxonomy based on genome phylogeny substantially revises the tree of life.</title>
        <authorList>
            <person name="Parks D.H."/>
            <person name="Chuvochina M."/>
            <person name="Waite D.W."/>
            <person name="Rinke C."/>
            <person name="Skarshewski A."/>
            <person name="Chaumeil P.A."/>
            <person name="Hugenholtz P."/>
        </authorList>
    </citation>
    <scope>NUCLEOTIDE SEQUENCE [LARGE SCALE GENOMIC DNA]</scope>
    <source>
        <strain evidence="1">UBA8739</strain>
    </source>
</reference>
<dbReference type="EMBL" id="DMAI01000062">
    <property type="protein sequence ID" value="HAE46532.1"/>
    <property type="molecule type" value="Genomic_DNA"/>
</dbReference>
<keyword evidence="1" id="KW-0808">Transferase</keyword>
<dbReference type="InterPro" id="IPR029063">
    <property type="entry name" value="SAM-dependent_MTases_sf"/>
</dbReference>
<gene>
    <name evidence="1" type="ORF">DCK97_03840</name>
</gene>
<dbReference type="Pfam" id="PF13578">
    <property type="entry name" value="Methyltransf_24"/>
    <property type="match status" value="1"/>
</dbReference>
<evidence type="ECO:0000313" key="2">
    <source>
        <dbReference type="Proteomes" id="UP000257706"/>
    </source>
</evidence>
<dbReference type="GO" id="GO:0008168">
    <property type="term" value="F:methyltransferase activity"/>
    <property type="evidence" value="ECO:0007669"/>
    <property type="project" value="UniProtKB-KW"/>
</dbReference>
<proteinExistence type="predicted"/>